<dbReference type="EMBL" id="JAXOVC010000006">
    <property type="protein sequence ID" value="KAK4500705.1"/>
    <property type="molecule type" value="Genomic_DNA"/>
</dbReference>
<dbReference type="InterPro" id="IPR001810">
    <property type="entry name" value="F-box_dom"/>
</dbReference>
<dbReference type="Gene3D" id="1.20.1280.50">
    <property type="match status" value="1"/>
</dbReference>
<evidence type="ECO:0000259" key="2">
    <source>
        <dbReference type="PROSITE" id="PS50181"/>
    </source>
</evidence>
<sequence length="209" mass="23568">MSSSQHATDGNDSSTSDQPIHERLHTLRSFEGIFAAEELLEMILSNLDPAQLVSMRRVSKRFRDILEGSILLKKKAFFIPDETAPGKVGHHKLNPVLFHEVADATELEITVGRLTLDPCLPRAGGDLRGLMLLTQKPTEEVTVFWEFYRHHEATQTRKARTEYATDKLLLSAAGGVRLAHVEGATETLVERRGQEWTLDVHRIDVYIED</sequence>
<dbReference type="Pfam" id="PF00646">
    <property type="entry name" value="F-box"/>
    <property type="match status" value="1"/>
</dbReference>
<proteinExistence type="predicted"/>
<dbReference type="SMART" id="SM00256">
    <property type="entry name" value="FBOX"/>
    <property type="match status" value="1"/>
</dbReference>
<organism evidence="3 4">
    <name type="scientific">Zasmidium cellare</name>
    <name type="common">Wine cellar mold</name>
    <name type="synonym">Racodium cellare</name>
    <dbReference type="NCBI Taxonomy" id="395010"/>
    <lineage>
        <taxon>Eukaryota</taxon>
        <taxon>Fungi</taxon>
        <taxon>Dikarya</taxon>
        <taxon>Ascomycota</taxon>
        <taxon>Pezizomycotina</taxon>
        <taxon>Dothideomycetes</taxon>
        <taxon>Dothideomycetidae</taxon>
        <taxon>Mycosphaerellales</taxon>
        <taxon>Mycosphaerellaceae</taxon>
        <taxon>Zasmidium</taxon>
    </lineage>
</organism>
<feature type="region of interest" description="Disordered" evidence="1">
    <location>
        <begin position="1"/>
        <end position="20"/>
    </location>
</feature>
<dbReference type="Proteomes" id="UP001305779">
    <property type="component" value="Unassembled WGS sequence"/>
</dbReference>
<reference evidence="3 4" key="1">
    <citation type="journal article" date="2023" name="G3 (Bethesda)">
        <title>A chromosome-level genome assembly of Zasmidium syzygii isolated from banana leaves.</title>
        <authorList>
            <person name="van Westerhoven A.C."/>
            <person name="Mehrabi R."/>
            <person name="Talebi R."/>
            <person name="Steentjes M.B.F."/>
            <person name="Corcolon B."/>
            <person name="Chong P.A."/>
            <person name="Kema G.H.J."/>
            <person name="Seidl M.F."/>
        </authorList>
    </citation>
    <scope>NUCLEOTIDE SEQUENCE [LARGE SCALE GENOMIC DNA]</scope>
    <source>
        <strain evidence="3 4">P124</strain>
    </source>
</reference>
<comment type="caution">
    <text evidence="3">The sequence shown here is derived from an EMBL/GenBank/DDBJ whole genome shotgun (WGS) entry which is preliminary data.</text>
</comment>
<evidence type="ECO:0000313" key="4">
    <source>
        <dbReference type="Proteomes" id="UP001305779"/>
    </source>
</evidence>
<keyword evidence="4" id="KW-1185">Reference proteome</keyword>
<protein>
    <recommendedName>
        <fullName evidence="2">F-box domain-containing protein</fullName>
    </recommendedName>
</protein>
<feature type="compositionally biased region" description="Polar residues" evidence="1">
    <location>
        <begin position="1"/>
        <end position="18"/>
    </location>
</feature>
<name>A0ABR0EGU3_ZASCE</name>
<dbReference type="InterPro" id="IPR036047">
    <property type="entry name" value="F-box-like_dom_sf"/>
</dbReference>
<dbReference type="CDD" id="cd09917">
    <property type="entry name" value="F-box_SF"/>
    <property type="match status" value="1"/>
</dbReference>
<evidence type="ECO:0000313" key="3">
    <source>
        <dbReference type="EMBL" id="KAK4500705.1"/>
    </source>
</evidence>
<dbReference type="SUPFAM" id="SSF81383">
    <property type="entry name" value="F-box domain"/>
    <property type="match status" value="1"/>
</dbReference>
<gene>
    <name evidence="3" type="ORF">PRZ48_008894</name>
</gene>
<evidence type="ECO:0000256" key="1">
    <source>
        <dbReference type="SAM" id="MobiDB-lite"/>
    </source>
</evidence>
<accession>A0ABR0EGU3</accession>
<feature type="domain" description="F-box" evidence="2">
    <location>
        <begin position="29"/>
        <end position="75"/>
    </location>
</feature>
<dbReference type="PROSITE" id="PS50181">
    <property type="entry name" value="FBOX"/>
    <property type="match status" value="1"/>
</dbReference>